<evidence type="ECO:0000259" key="7">
    <source>
        <dbReference type="PROSITE" id="PS51039"/>
    </source>
</evidence>
<feature type="compositionally biased region" description="Polar residues" evidence="5">
    <location>
        <begin position="88"/>
        <end position="105"/>
    </location>
</feature>
<proteinExistence type="predicted"/>
<evidence type="ECO:0000256" key="3">
    <source>
        <dbReference type="ARBA" id="ARBA00022833"/>
    </source>
</evidence>
<dbReference type="GO" id="GO:0008270">
    <property type="term" value="F:zinc ion binding"/>
    <property type="evidence" value="ECO:0007669"/>
    <property type="project" value="UniProtKB-KW"/>
</dbReference>
<dbReference type="Pfam" id="PF01754">
    <property type="entry name" value="zf-A20"/>
    <property type="match status" value="1"/>
</dbReference>
<dbReference type="Gene3D" id="1.20.5.4770">
    <property type="match status" value="1"/>
</dbReference>
<reference evidence="8" key="2">
    <citation type="submission" date="2014-03" db="EMBL/GenBank/DDBJ databases">
        <title>The whipworm genome and dual-species transcriptomics of an intimate host-pathogen interaction.</title>
        <authorList>
            <person name="Foth B.J."/>
            <person name="Tsai I.J."/>
            <person name="Reid A.J."/>
            <person name="Bancroft A.J."/>
            <person name="Nichol S."/>
            <person name="Tracey A."/>
            <person name="Holroyd N."/>
            <person name="Cotton J.A."/>
            <person name="Stanley E.J."/>
            <person name="Zarowiecki M."/>
            <person name="Liu J.Z."/>
            <person name="Huckvale T."/>
            <person name="Cooper P.J."/>
            <person name="Grencis R.K."/>
            <person name="Berriman M."/>
        </authorList>
    </citation>
    <scope>NUCLEOTIDE SEQUENCE [LARGE SCALE GENOMIC DNA]</scope>
    <source>
        <strain evidence="8">Edinburgh</strain>
    </source>
</reference>
<dbReference type="InterPro" id="IPR000058">
    <property type="entry name" value="Znf_AN1"/>
</dbReference>
<organism evidence="8 9">
    <name type="scientific">Trichuris muris</name>
    <name type="common">Mouse whipworm</name>
    <dbReference type="NCBI Taxonomy" id="70415"/>
    <lineage>
        <taxon>Eukaryota</taxon>
        <taxon>Metazoa</taxon>
        <taxon>Ecdysozoa</taxon>
        <taxon>Nematoda</taxon>
        <taxon>Enoplea</taxon>
        <taxon>Dorylaimia</taxon>
        <taxon>Trichinellida</taxon>
        <taxon>Trichuridae</taxon>
        <taxon>Trichuris</taxon>
    </lineage>
</organism>
<evidence type="ECO:0000256" key="1">
    <source>
        <dbReference type="ARBA" id="ARBA00022723"/>
    </source>
</evidence>
<dbReference type="WBParaSite" id="TMUE_1000003824.2">
    <property type="protein sequence ID" value="TMUE_1000003824.2"/>
    <property type="gene ID" value="WBGene00287768"/>
</dbReference>
<dbReference type="SUPFAM" id="SSF118310">
    <property type="entry name" value="AN1-like Zinc finger"/>
    <property type="match status" value="1"/>
</dbReference>
<reference evidence="9" key="3">
    <citation type="submission" date="2019-12" db="UniProtKB">
        <authorList>
            <consortium name="WormBaseParasite"/>
        </authorList>
    </citation>
    <scope>IDENTIFICATION</scope>
</reference>
<keyword evidence="2 4" id="KW-0863">Zinc-finger</keyword>
<evidence type="ECO:0000259" key="6">
    <source>
        <dbReference type="PROSITE" id="PS51036"/>
    </source>
</evidence>
<dbReference type="PROSITE" id="PS51039">
    <property type="entry name" value="ZF_AN1"/>
    <property type="match status" value="1"/>
</dbReference>
<dbReference type="AlphaFoldDB" id="A0A5S6Q9A2"/>
<sequence>MEQDMNQPTHPALCRSGCGFYGSSANDGLCSKCFKESLKRSKSGNCTNVGSSIPGVKIDEAAVPEAPKAAVAAVTGDATTVEGEGDKNSTVATTSDNDDAVNNQDEACPPSALVDSITVVDKGTVYTGDYLVLSSSSSSLSSNASGDPDPGRSPKKPNRCAKCRKRVGLTGMECRCGGIFCALHRYSDTHECNFDYRAAGAEEIRRNNPVIQSEKIQKF</sequence>
<dbReference type="WBParaSite" id="TMUE_1000003824.3">
    <property type="protein sequence ID" value="TMUE_1000003824.3"/>
    <property type="gene ID" value="WBGene00287768"/>
</dbReference>
<keyword evidence="3" id="KW-0862">Zinc</keyword>
<feature type="domain" description="AN1-type" evidence="7">
    <location>
        <begin position="154"/>
        <end position="200"/>
    </location>
</feature>
<name>A0A5S6Q9A2_TRIMR</name>
<dbReference type="STRING" id="70415.A0A5S6Q9A2"/>
<dbReference type="Gene3D" id="4.10.1110.10">
    <property type="entry name" value="AN1-like Zinc finger"/>
    <property type="match status" value="1"/>
</dbReference>
<evidence type="ECO:0000256" key="2">
    <source>
        <dbReference type="ARBA" id="ARBA00022771"/>
    </source>
</evidence>
<dbReference type="Pfam" id="PF01428">
    <property type="entry name" value="zf-AN1"/>
    <property type="match status" value="1"/>
</dbReference>
<dbReference type="InterPro" id="IPR002653">
    <property type="entry name" value="Znf_A20"/>
</dbReference>
<dbReference type="InterPro" id="IPR035896">
    <property type="entry name" value="AN1-like_Znf"/>
</dbReference>
<dbReference type="PANTHER" id="PTHR10634:SF149">
    <property type="entry name" value="AN1-TYPE DOMAIN-CONTAINING PROTEIN-RELATED"/>
    <property type="match status" value="1"/>
</dbReference>
<dbReference type="SUPFAM" id="SSF57716">
    <property type="entry name" value="Glucocorticoid receptor-like (DNA-binding domain)"/>
    <property type="match status" value="1"/>
</dbReference>
<feature type="region of interest" description="Disordered" evidence="5">
    <location>
        <begin position="136"/>
        <end position="159"/>
    </location>
</feature>
<dbReference type="PROSITE" id="PS51036">
    <property type="entry name" value="ZF_A20"/>
    <property type="match status" value="1"/>
</dbReference>
<dbReference type="WBParaSite" id="TMUE_1000003824.1">
    <property type="protein sequence ID" value="TMUE_1000003824.1"/>
    <property type="gene ID" value="WBGene00287768"/>
</dbReference>
<feature type="domain" description="A20-type" evidence="6">
    <location>
        <begin position="8"/>
        <end position="42"/>
    </location>
</feature>
<accession>A0A5S6Q9A2</accession>
<evidence type="ECO:0000313" key="8">
    <source>
        <dbReference type="Proteomes" id="UP000046395"/>
    </source>
</evidence>
<dbReference type="PANTHER" id="PTHR10634">
    <property type="entry name" value="AN1-TYPE ZINC FINGER PROTEIN"/>
    <property type="match status" value="1"/>
</dbReference>
<dbReference type="GO" id="GO:0003677">
    <property type="term" value="F:DNA binding"/>
    <property type="evidence" value="ECO:0007669"/>
    <property type="project" value="InterPro"/>
</dbReference>
<dbReference type="Proteomes" id="UP000046395">
    <property type="component" value="Unassembled WGS sequence"/>
</dbReference>
<feature type="region of interest" description="Disordered" evidence="5">
    <location>
        <begin position="79"/>
        <end position="107"/>
    </location>
</feature>
<keyword evidence="1" id="KW-0479">Metal-binding</keyword>
<evidence type="ECO:0000256" key="5">
    <source>
        <dbReference type="SAM" id="MobiDB-lite"/>
    </source>
</evidence>
<dbReference type="WBParaSite" id="TMUE_1000003824.4">
    <property type="protein sequence ID" value="TMUE_1000003824.4"/>
    <property type="gene ID" value="WBGene00287768"/>
</dbReference>
<dbReference type="SMART" id="SM00154">
    <property type="entry name" value="ZnF_AN1"/>
    <property type="match status" value="1"/>
</dbReference>
<evidence type="ECO:0000313" key="9">
    <source>
        <dbReference type="WBParaSite" id="TMUE_1000003824.1"/>
    </source>
</evidence>
<reference evidence="8" key="1">
    <citation type="submission" date="2013-11" db="EMBL/GenBank/DDBJ databases">
        <authorList>
            <person name="Aslett M."/>
        </authorList>
    </citation>
    <scope>NUCLEOTIDE SEQUENCE [LARGE SCALE GENOMIC DNA]</scope>
    <source>
        <strain evidence="8">Edinburgh</strain>
    </source>
</reference>
<dbReference type="InterPro" id="IPR050652">
    <property type="entry name" value="AN1_A20_ZnFinger"/>
</dbReference>
<keyword evidence="8" id="KW-1185">Reference proteome</keyword>
<dbReference type="FunFam" id="4.10.1110.10:FF:000001">
    <property type="entry name" value="Zinc finger AN1-type containing 6"/>
    <property type="match status" value="1"/>
</dbReference>
<protein>
    <submittedName>
        <fullName evidence="9">AN1-type domain-containing protein</fullName>
    </submittedName>
</protein>
<dbReference type="SMART" id="SM00259">
    <property type="entry name" value="ZnF_A20"/>
    <property type="match status" value="1"/>
</dbReference>
<evidence type="ECO:0000256" key="4">
    <source>
        <dbReference type="PROSITE-ProRule" id="PRU00449"/>
    </source>
</evidence>